<evidence type="ECO:0000313" key="2">
    <source>
        <dbReference type="Proteomes" id="UP000000595"/>
    </source>
</evidence>
<dbReference type="KEGG" id="mma:MM_0094"/>
<reference evidence="1 2" key="1">
    <citation type="journal article" date="2002" name="J. Mol. Microbiol. Biotechnol.">
        <title>The genome of Methanosarcina mazei: evidence for lateral gene transfer between Bacteria and Archaea.</title>
        <authorList>
            <person name="Deppenmeier U."/>
            <person name="Johann A."/>
            <person name="Hartsch T."/>
            <person name="Merkl R."/>
            <person name="Schmitz R.A."/>
            <person name="Martinez-Arias R."/>
            <person name="Henne A."/>
            <person name="Wiezer A."/>
            <person name="Baumer S."/>
            <person name="Jacobi C."/>
            <person name="Bruggemann H."/>
            <person name="Lienard T."/>
            <person name="Christmann A."/>
            <person name="Bomeke M."/>
            <person name="Steckel S."/>
            <person name="Bhattacharyya A."/>
            <person name="Lykidis A."/>
            <person name="Overbeek R."/>
            <person name="Klenk H.P."/>
            <person name="Gunsalus R.P."/>
            <person name="Fritz H.J."/>
            <person name="Gottschalk G."/>
        </authorList>
    </citation>
    <scope>NUCLEOTIDE SEQUENCE [LARGE SCALE GENOMIC DNA]</scope>
    <source>
        <strain evidence="2">ATCC BAA-159 / DSM 3647 / Goe1 / Go1 / JCM 11833 / OCM 88</strain>
    </source>
</reference>
<gene>
    <name evidence="1" type="ordered locus">MM_0094</name>
</gene>
<evidence type="ECO:0000313" key="1">
    <source>
        <dbReference type="EMBL" id="AAM29790.1"/>
    </source>
</evidence>
<organism evidence="1 2">
    <name type="scientific">Methanosarcina mazei (strain ATCC BAA-159 / DSM 3647 / Goe1 / Go1 / JCM 11833 / OCM 88)</name>
    <name type="common">Methanosarcina frisia</name>
    <dbReference type="NCBI Taxonomy" id="192952"/>
    <lineage>
        <taxon>Archaea</taxon>
        <taxon>Methanobacteriati</taxon>
        <taxon>Methanobacteriota</taxon>
        <taxon>Stenosarchaea group</taxon>
        <taxon>Methanomicrobia</taxon>
        <taxon>Methanosarcinales</taxon>
        <taxon>Methanosarcinaceae</taxon>
        <taxon>Methanosarcina</taxon>
    </lineage>
</organism>
<protein>
    <submittedName>
        <fullName evidence="1">Uncharacterized protein</fullName>
    </submittedName>
</protein>
<dbReference type="Proteomes" id="UP000000595">
    <property type="component" value="Chromosome"/>
</dbReference>
<dbReference type="PATRIC" id="fig|192952.21.peg.107"/>
<proteinExistence type="predicted"/>
<dbReference type="EMBL" id="AE008384">
    <property type="protein sequence ID" value="AAM29790.1"/>
    <property type="molecule type" value="Genomic_DNA"/>
</dbReference>
<dbReference type="AlphaFoldDB" id="Q8Q0P2"/>
<sequence>MARQLLNYHAALARKLEPEKRIFEGLGIRDSMMANNLEYIVSRERAGEKCWFLPTITISSEEKHSGNLELTCWHGGRWDLTSMRYSVHAMQLSALQSASRMQMASGNLEPGTLEAHLTAAPGPVRFIPTNNGRRLPIMATTDFPARSGSMNPTYFALTPRSLTDFDWLAVLDSTQYSRGGPTLK</sequence>
<accession>Q8Q0P2</accession>
<dbReference type="eggNOG" id="arCOG08208">
    <property type="taxonomic scope" value="Archaea"/>
</dbReference>
<name>Q8Q0P2_METMA</name>
<dbReference type="HOGENOM" id="CLU_1500296_0_0_2"/>